<dbReference type="STRING" id="762967.HMPREF9440_00349"/>
<dbReference type="HOGENOM" id="CLU_000604_1_11_4"/>
<feature type="compositionally biased region" description="Basic and acidic residues" evidence="4">
    <location>
        <begin position="313"/>
        <end position="347"/>
    </location>
</feature>
<feature type="region of interest" description="Disordered" evidence="4">
    <location>
        <begin position="1"/>
        <end position="30"/>
    </location>
</feature>
<dbReference type="PANTHER" id="PTHR42794">
    <property type="entry name" value="HEMIN IMPORT ATP-BINDING PROTEIN HMUV"/>
    <property type="match status" value="1"/>
</dbReference>
<organism evidence="6 7">
    <name type="scientific">Sutterella parvirubra YIT 11816</name>
    <dbReference type="NCBI Taxonomy" id="762967"/>
    <lineage>
        <taxon>Bacteria</taxon>
        <taxon>Pseudomonadati</taxon>
        <taxon>Pseudomonadota</taxon>
        <taxon>Betaproteobacteria</taxon>
        <taxon>Burkholderiales</taxon>
        <taxon>Sutterellaceae</taxon>
        <taxon>Sutterella</taxon>
    </lineage>
</organism>
<dbReference type="Proteomes" id="UP000004956">
    <property type="component" value="Unassembled WGS sequence"/>
</dbReference>
<evidence type="ECO:0000313" key="6">
    <source>
        <dbReference type="EMBL" id="EHY32261.1"/>
    </source>
</evidence>
<evidence type="ECO:0000256" key="4">
    <source>
        <dbReference type="SAM" id="MobiDB-lite"/>
    </source>
</evidence>
<keyword evidence="3 6" id="KW-0067">ATP-binding</keyword>
<dbReference type="Pfam" id="PF00005">
    <property type="entry name" value="ABC_tran"/>
    <property type="match status" value="1"/>
</dbReference>
<accession>H3KC99</accession>
<sequence length="347" mass="38301">MPEFRHMQTPNAADAMNAPSESTESTESTDLRLELSGLAVTRGERTILADVSATLKGGEVVAIIGRNGCGKTTLLKAAAGLLPYSGKAELIQNGRVLPRSHVAYLPQLAEVRSRLTVFEMVMLGLVRNLGWRVSDEVLEKVDRTLHLMHIERHANDPVASLSGGQKQLVFMAQAFVSDPKALLLDEPTSALDLRHQLIVMEAARGYARRTGTVVAAVVHDLFLAARFADRLLMIDEGRVRAWGTPEDVLTPDVLDEVYRVDAAVEKNSLGWLSVIPKRAKWLASELGHADEDDHGHDHDHHGHGHVHPLPNEHFFDAAPEHLPHEHSHDHAHAHEHGHAHEHTHTTR</sequence>
<evidence type="ECO:0000256" key="3">
    <source>
        <dbReference type="ARBA" id="ARBA00022840"/>
    </source>
</evidence>
<dbReference type="PATRIC" id="fig|762967.3.peg.293"/>
<name>H3KC99_9BURK</name>
<keyword evidence="2" id="KW-0547">Nucleotide-binding</keyword>
<keyword evidence="1" id="KW-1003">Cell membrane</keyword>
<gene>
    <name evidence="6" type="ORF">HMPREF9440_00349</name>
</gene>
<dbReference type="Gene3D" id="3.40.50.300">
    <property type="entry name" value="P-loop containing nucleotide triphosphate hydrolases"/>
    <property type="match status" value="1"/>
</dbReference>
<dbReference type="InterPro" id="IPR003439">
    <property type="entry name" value="ABC_transporter-like_ATP-bd"/>
</dbReference>
<dbReference type="PANTHER" id="PTHR42794:SF2">
    <property type="entry name" value="ABC TRANSPORTER ATP-BINDING PROTEIN"/>
    <property type="match status" value="1"/>
</dbReference>
<evidence type="ECO:0000256" key="1">
    <source>
        <dbReference type="ARBA" id="ARBA00022475"/>
    </source>
</evidence>
<dbReference type="GO" id="GO:0016887">
    <property type="term" value="F:ATP hydrolysis activity"/>
    <property type="evidence" value="ECO:0007669"/>
    <property type="project" value="InterPro"/>
</dbReference>
<dbReference type="InterPro" id="IPR017871">
    <property type="entry name" value="ABC_transporter-like_CS"/>
</dbReference>
<dbReference type="SMART" id="SM00382">
    <property type="entry name" value="AAA"/>
    <property type="match status" value="1"/>
</dbReference>
<protein>
    <submittedName>
        <fullName evidence="6">Iron(III) dicitrate ABC transporter, ATP-binding protein FecE family protein</fullName>
    </submittedName>
</protein>
<keyword evidence="7" id="KW-1185">Reference proteome</keyword>
<dbReference type="AlphaFoldDB" id="H3KC99"/>
<dbReference type="InterPro" id="IPR003593">
    <property type="entry name" value="AAA+_ATPase"/>
</dbReference>
<dbReference type="PROSITE" id="PS50893">
    <property type="entry name" value="ABC_TRANSPORTER_2"/>
    <property type="match status" value="1"/>
</dbReference>
<reference evidence="6 7" key="1">
    <citation type="submission" date="2011-11" db="EMBL/GenBank/DDBJ databases">
        <authorList>
            <person name="Weinstock G."/>
            <person name="Sodergren E."/>
            <person name="Clifton S."/>
            <person name="Fulton L."/>
            <person name="Fulton B."/>
            <person name="Courtney L."/>
            <person name="Fronick C."/>
            <person name="Harrison M."/>
            <person name="Strong C."/>
            <person name="Farmer C."/>
            <person name="Delahaunty K."/>
            <person name="Markovic C."/>
            <person name="Hall O."/>
            <person name="Minx P."/>
            <person name="Tomlinson C."/>
            <person name="Mitreva M."/>
            <person name="Hou S."/>
            <person name="Chen J."/>
            <person name="Wollam A."/>
            <person name="Pepin K.H."/>
            <person name="Johnson M."/>
            <person name="Bhonagiri V."/>
            <person name="Zhang X."/>
            <person name="Suruliraj S."/>
            <person name="Warren W."/>
            <person name="Chinwalla A."/>
            <person name="Mardis E.R."/>
            <person name="Wilson R.K."/>
        </authorList>
    </citation>
    <scope>NUCLEOTIDE SEQUENCE [LARGE SCALE GENOMIC DNA]</scope>
    <source>
        <strain evidence="6 7">YIT 11816</strain>
    </source>
</reference>
<dbReference type="PROSITE" id="PS00211">
    <property type="entry name" value="ABC_TRANSPORTER_1"/>
    <property type="match status" value="1"/>
</dbReference>
<dbReference type="InterPro" id="IPR027417">
    <property type="entry name" value="P-loop_NTPase"/>
</dbReference>
<comment type="caution">
    <text evidence="6">The sequence shown here is derived from an EMBL/GenBank/DDBJ whole genome shotgun (WGS) entry which is preliminary data.</text>
</comment>
<feature type="compositionally biased region" description="Basic and acidic residues" evidence="4">
    <location>
        <begin position="290"/>
        <end position="300"/>
    </location>
</feature>
<proteinExistence type="predicted"/>
<evidence type="ECO:0000256" key="2">
    <source>
        <dbReference type="ARBA" id="ARBA00022741"/>
    </source>
</evidence>
<dbReference type="EMBL" id="AFBQ01000041">
    <property type="protein sequence ID" value="EHY32261.1"/>
    <property type="molecule type" value="Genomic_DNA"/>
</dbReference>
<evidence type="ECO:0000313" key="7">
    <source>
        <dbReference type="Proteomes" id="UP000004956"/>
    </source>
</evidence>
<keyword evidence="1" id="KW-0472">Membrane</keyword>
<evidence type="ECO:0000259" key="5">
    <source>
        <dbReference type="PROSITE" id="PS50893"/>
    </source>
</evidence>
<dbReference type="SUPFAM" id="SSF52540">
    <property type="entry name" value="P-loop containing nucleoside triphosphate hydrolases"/>
    <property type="match status" value="1"/>
</dbReference>
<dbReference type="GO" id="GO:0005524">
    <property type="term" value="F:ATP binding"/>
    <property type="evidence" value="ECO:0007669"/>
    <property type="project" value="UniProtKB-KW"/>
</dbReference>
<feature type="region of interest" description="Disordered" evidence="4">
    <location>
        <begin position="290"/>
        <end position="347"/>
    </location>
</feature>
<feature type="domain" description="ABC transporter" evidence="5">
    <location>
        <begin position="33"/>
        <end position="261"/>
    </location>
</feature>
<dbReference type="RefSeq" id="WP_008540813.1">
    <property type="nucleotide sequence ID" value="NZ_JH604872.1"/>
</dbReference>